<reference evidence="2" key="1">
    <citation type="submission" date="2023-03" db="EMBL/GenBank/DDBJ databases">
        <title>Massive genome expansion in bonnet fungi (Mycena s.s.) driven by repeated elements and novel gene families across ecological guilds.</title>
        <authorList>
            <consortium name="Lawrence Berkeley National Laboratory"/>
            <person name="Harder C.B."/>
            <person name="Miyauchi S."/>
            <person name="Viragh M."/>
            <person name="Kuo A."/>
            <person name="Thoen E."/>
            <person name="Andreopoulos B."/>
            <person name="Lu D."/>
            <person name="Skrede I."/>
            <person name="Drula E."/>
            <person name="Henrissat B."/>
            <person name="Morin E."/>
            <person name="Kohler A."/>
            <person name="Barry K."/>
            <person name="LaButti K."/>
            <person name="Morin E."/>
            <person name="Salamov A."/>
            <person name="Lipzen A."/>
            <person name="Mereny Z."/>
            <person name="Hegedus B."/>
            <person name="Baldrian P."/>
            <person name="Stursova M."/>
            <person name="Weitz H."/>
            <person name="Taylor A."/>
            <person name="Grigoriev I.V."/>
            <person name="Nagy L.G."/>
            <person name="Martin F."/>
            <person name="Kauserud H."/>
        </authorList>
    </citation>
    <scope>NUCLEOTIDE SEQUENCE</scope>
    <source>
        <strain evidence="2">CBHHK188m</strain>
    </source>
</reference>
<name>A0AAD7JNP2_9AGAR</name>
<protein>
    <submittedName>
        <fullName evidence="2">Uncharacterized protein</fullName>
    </submittedName>
</protein>
<comment type="caution">
    <text evidence="2">The sequence shown here is derived from an EMBL/GenBank/DDBJ whole genome shotgun (WGS) entry which is preliminary data.</text>
</comment>
<evidence type="ECO:0000313" key="3">
    <source>
        <dbReference type="Proteomes" id="UP001215280"/>
    </source>
</evidence>
<evidence type="ECO:0000313" key="2">
    <source>
        <dbReference type="EMBL" id="KAJ7768634.1"/>
    </source>
</evidence>
<dbReference type="AlphaFoldDB" id="A0AAD7JNP2"/>
<keyword evidence="3" id="KW-1185">Reference proteome</keyword>
<feature type="region of interest" description="Disordered" evidence="1">
    <location>
        <begin position="215"/>
        <end position="243"/>
    </location>
</feature>
<organism evidence="2 3">
    <name type="scientific">Mycena maculata</name>
    <dbReference type="NCBI Taxonomy" id="230809"/>
    <lineage>
        <taxon>Eukaryota</taxon>
        <taxon>Fungi</taxon>
        <taxon>Dikarya</taxon>
        <taxon>Basidiomycota</taxon>
        <taxon>Agaricomycotina</taxon>
        <taxon>Agaricomycetes</taxon>
        <taxon>Agaricomycetidae</taxon>
        <taxon>Agaricales</taxon>
        <taxon>Marasmiineae</taxon>
        <taxon>Mycenaceae</taxon>
        <taxon>Mycena</taxon>
    </lineage>
</organism>
<accession>A0AAD7JNP2</accession>
<feature type="compositionally biased region" description="Basic and acidic residues" evidence="1">
    <location>
        <begin position="161"/>
        <end position="175"/>
    </location>
</feature>
<sequence length="243" mass="27624">DENLHPELWSPSKKMWTLYSHLGNTTAGSLLLSSPKIKSYTNPILPPVIQHVPRSIPTPDWSLSTPEVTQEPYKTRGQLEAEISELRKQLLLTHQNVAVQDQIIEEANAMMVFQNMGLRKTNEALHQQEEKTKTDRSRLFKGKVQCLSSDEFQQAVEEMEAEKSTKAAGKEAKKVERQHRKQMKEEIEKEWAQMKQCHAVEVEAWSTKCSELTAGGAKKKDLLPKPKLGKKLQVPAADDDEED</sequence>
<feature type="region of interest" description="Disordered" evidence="1">
    <location>
        <begin position="161"/>
        <end position="181"/>
    </location>
</feature>
<gene>
    <name evidence="2" type="ORF">DFH07DRAFT_702099</name>
</gene>
<dbReference type="Proteomes" id="UP001215280">
    <property type="component" value="Unassembled WGS sequence"/>
</dbReference>
<dbReference type="EMBL" id="JARJLG010000027">
    <property type="protein sequence ID" value="KAJ7768634.1"/>
    <property type="molecule type" value="Genomic_DNA"/>
</dbReference>
<proteinExistence type="predicted"/>
<feature type="non-terminal residue" evidence="2">
    <location>
        <position position="1"/>
    </location>
</feature>
<feature type="non-terminal residue" evidence="2">
    <location>
        <position position="243"/>
    </location>
</feature>
<evidence type="ECO:0000256" key="1">
    <source>
        <dbReference type="SAM" id="MobiDB-lite"/>
    </source>
</evidence>